<keyword evidence="4" id="KW-1003">Cell membrane</keyword>
<comment type="caution">
    <text evidence="9">The sequence shown here is derived from an EMBL/GenBank/DDBJ whole genome shotgun (WGS) entry which is preliminary data.</text>
</comment>
<evidence type="ECO:0000256" key="4">
    <source>
        <dbReference type="ARBA" id="ARBA00022475"/>
    </source>
</evidence>
<dbReference type="InterPro" id="IPR004776">
    <property type="entry name" value="Mem_transp_PIN-like"/>
</dbReference>
<keyword evidence="7 8" id="KW-0472">Membrane</keyword>
<dbReference type="KEGG" id="ahs:AHALO_1976"/>
<evidence type="ECO:0000256" key="8">
    <source>
        <dbReference type="SAM" id="Phobius"/>
    </source>
</evidence>
<comment type="subcellular location">
    <subcellularLocation>
        <location evidence="1">Cell membrane</location>
        <topology evidence="1">Multi-pass membrane protein</topology>
    </subcellularLocation>
</comment>
<feature type="transmembrane region" description="Helical" evidence="8">
    <location>
        <begin position="119"/>
        <end position="143"/>
    </location>
</feature>
<evidence type="ECO:0000256" key="6">
    <source>
        <dbReference type="ARBA" id="ARBA00022989"/>
    </source>
</evidence>
<keyword evidence="5 8" id="KW-0812">Transmembrane</keyword>
<feature type="transmembrane region" description="Helical" evidence="8">
    <location>
        <begin position="244"/>
        <end position="265"/>
    </location>
</feature>
<dbReference type="PANTHER" id="PTHR36838:SF1">
    <property type="entry name" value="SLR1864 PROTEIN"/>
    <property type="match status" value="1"/>
</dbReference>
<evidence type="ECO:0000256" key="3">
    <source>
        <dbReference type="ARBA" id="ARBA00022448"/>
    </source>
</evidence>
<dbReference type="InterPro" id="IPR038770">
    <property type="entry name" value="Na+/solute_symporter_sf"/>
</dbReference>
<dbReference type="Proteomes" id="UP000233248">
    <property type="component" value="Unassembled WGS sequence"/>
</dbReference>
<accession>A0A2N1J531</accession>
<proteinExistence type="inferred from homology"/>
<feature type="transmembrane region" description="Helical" evidence="8">
    <location>
        <begin position="186"/>
        <end position="203"/>
    </location>
</feature>
<dbReference type="OrthoDB" id="5338326at2"/>
<protein>
    <submittedName>
        <fullName evidence="9">Transporter</fullName>
    </submittedName>
</protein>
<keyword evidence="6 8" id="KW-1133">Transmembrane helix</keyword>
<name>A0A2N1J531_9BACT</name>
<dbReference type="GO" id="GO:0055085">
    <property type="term" value="P:transmembrane transport"/>
    <property type="evidence" value="ECO:0007669"/>
    <property type="project" value="InterPro"/>
</dbReference>
<feature type="transmembrane region" description="Helical" evidence="8">
    <location>
        <begin position="6"/>
        <end position="22"/>
    </location>
</feature>
<feature type="transmembrane region" description="Helical" evidence="8">
    <location>
        <begin position="277"/>
        <end position="296"/>
    </location>
</feature>
<keyword evidence="10" id="KW-1185">Reference proteome</keyword>
<dbReference type="GO" id="GO:0005886">
    <property type="term" value="C:plasma membrane"/>
    <property type="evidence" value="ECO:0007669"/>
    <property type="project" value="UniProtKB-SubCell"/>
</dbReference>
<gene>
    <name evidence="9" type="ORF">CP960_02960</name>
</gene>
<dbReference type="AlphaFoldDB" id="A0A2N1J531"/>
<comment type="similarity">
    <text evidence="2">Belongs to the auxin efflux carrier (TC 2.A.69) family.</text>
</comment>
<feature type="transmembrane region" description="Helical" evidence="8">
    <location>
        <begin position="215"/>
        <end position="238"/>
    </location>
</feature>
<feature type="transmembrane region" description="Helical" evidence="8">
    <location>
        <begin position="59"/>
        <end position="79"/>
    </location>
</feature>
<evidence type="ECO:0000256" key="1">
    <source>
        <dbReference type="ARBA" id="ARBA00004651"/>
    </source>
</evidence>
<dbReference type="PANTHER" id="PTHR36838">
    <property type="entry name" value="AUXIN EFFLUX CARRIER FAMILY PROTEIN"/>
    <property type="match status" value="1"/>
</dbReference>
<dbReference type="RefSeq" id="WP_101183748.1">
    <property type="nucleotide sequence ID" value="NZ_CP031218.1"/>
</dbReference>
<feature type="transmembrane region" description="Helical" evidence="8">
    <location>
        <begin position="155"/>
        <end position="174"/>
    </location>
</feature>
<evidence type="ECO:0000313" key="10">
    <source>
        <dbReference type="Proteomes" id="UP000233248"/>
    </source>
</evidence>
<organism evidence="9 10">
    <name type="scientific">Malaciobacter halophilus</name>
    <dbReference type="NCBI Taxonomy" id="197482"/>
    <lineage>
        <taxon>Bacteria</taxon>
        <taxon>Pseudomonadati</taxon>
        <taxon>Campylobacterota</taxon>
        <taxon>Epsilonproteobacteria</taxon>
        <taxon>Campylobacterales</taxon>
        <taxon>Arcobacteraceae</taxon>
        <taxon>Malaciobacter</taxon>
    </lineage>
</organism>
<reference evidence="9 10" key="1">
    <citation type="submission" date="2017-09" db="EMBL/GenBank/DDBJ databases">
        <title>Genomics of the genus Arcobacter.</title>
        <authorList>
            <person name="Perez-Cataluna A."/>
            <person name="Figueras M.J."/>
            <person name="Salas-Masso N."/>
        </authorList>
    </citation>
    <scope>NUCLEOTIDE SEQUENCE [LARGE SCALE GENOMIC DNA]</scope>
    <source>
        <strain evidence="9 10">DSM 18005</strain>
    </source>
</reference>
<evidence type="ECO:0000313" key="9">
    <source>
        <dbReference type="EMBL" id="PKI81669.1"/>
    </source>
</evidence>
<feature type="transmembrane region" description="Helical" evidence="8">
    <location>
        <begin position="29"/>
        <end position="47"/>
    </location>
</feature>
<sequence length="297" mass="33690">MLDPVLPIAMYLLLGYLFKVYFKDNSKELIEFIIYFSLPAIVFNKIYNLELSFEILKLIVLFNGIIFLNLIFAFIFAKFLKLERKLFATFVIVATFGNTSFIGFSYIDAFYGQDYVVYALIYDLFGSFLILVSLGMVIINWGNAQQVNFKAISKSILYFPPIVMFFITIFFKLFDVPVFVINTTETLGATLVPLAMIAIGMKLQIKNIFYKFKAVLTAMLLKMILIPLIVYLGFLLFYNIDDTWSKVTIVEAAMPPMTMAVVLAIKGGLDETFAINALVLGVLGSLLTVTGFYYFLA</sequence>
<feature type="transmembrane region" description="Helical" evidence="8">
    <location>
        <begin position="86"/>
        <end position="107"/>
    </location>
</feature>
<evidence type="ECO:0000256" key="2">
    <source>
        <dbReference type="ARBA" id="ARBA00010145"/>
    </source>
</evidence>
<dbReference type="EMBL" id="NXIF01000010">
    <property type="protein sequence ID" value="PKI81669.1"/>
    <property type="molecule type" value="Genomic_DNA"/>
</dbReference>
<dbReference type="Gene3D" id="1.20.1530.20">
    <property type="match status" value="1"/>
</dbReference>
<evidence type="ECO:0000256" key="5">
    <source>
        <dbReference type="ARBA" id="ARBA00022692"/>
    </source>
</evidence>
<evidence type="ECO:0000256" key="7">
    <source>
        <dbReference type="ARBA" id="ARBA00023136"/>
    </source>
</evidence>
<keyword evidence="3" id="KW-0813">Transport</keyword>
<dbReference type="Pfam" id="PF03547">
    <property type="entry name" value="Mem_trans"/>
    <property type="match status" value="1"/>
</dbReference>